<dbReference type="AlphaFoldDB" id="A0A2S1LX28"/>
<sequence>MTRQDLKSRLLKITIIFIVYMTISCVKNNSVQSKEVAREITHIISIKKNTAKIEIVKFETNSKNSLIITLKNNKKTNIKQNSLAIFKKGNKTGYIIKEGLKAGEEKTFKLNVKINKKQKNIFNIFLKQD</sequence>
<protein>
    <recommendedName>
        <fullName evidence="3">Lipoprotein</fullName>
    </recommendedName>
</protein>
<name>A0A2S1LX28_9SPIR</name>
<dbReference type="Proteomes" id="UP000244655">
    <property type="component" value="Chromosome"/>
</dbReference>
<evidence type="ECO:0008006" key="3">
    <source>
        <dbReference type="Google" id="ProtNLM"/>
    </source>
</evidence>
<gene>
    <name evidence="1" type="ORF">CR532_02500</name>
</gene>
<dbReference type="PROSITE" id="PS51257">
    <property type="entry name" value="PROKAR_LIPOPROTEIN"/>
    <property type="match status" value="1"/>
</dbReference>
<evidence type="ECO:0000313" key="2">
    <source>
        <dbReference type="Proteomes" id="UP000244655"/>
    </source>
</evidence>
<organism evidence="1 2">
    <name type="scientific">Candidatus Borreliella tachyglossi</name>
    <dbReference type="NCBI Taxonomy" id="1964448"/>
    <lineage>
        <taxon>Bacteria</taxon>
        <taxon>Pseudomonadati</taxon>
        <taxon>Spirochaetota</taxon>
        <taxon>Spirochaetia</taxon>
        <taxon>Spirochaetales</taxon>
        <taxon>Borreliaceae</taxon>
        <taxon>Borreliella</taxon>
    </lineage>
</organism>
<dbReference type="OrthoDB" id="350578at2"/>
<reference evidence="1 2" key="1">
    <citation type="submission" date="2018-01" db="EMBL/GenBank/DDBJ databases">
        <title>Genome sequence of Borrelia tachyglossi.</title>
        <authorList>
            <person name="Gofton A.W."/>
        </authorList>
    </citation>
    <scope>NUCLEOTIDE SEQUENCE [LARGE SCALE GENOMIC DNA]</scope>
    <source>
        <strain evidence="1 2">Bc-F10-1268</strain>
    </source>
</reference>
<accession>A0A2S1LX28</accession>
<dbReference type="RefSeq" id="WP_108729248.1">
    <property type="nucleotide sequence ID" value="NZ_CP025785.1"/>
</dbReference>
<evidence type="ECO:0000313" key="1">
    <source>
        <dbReference type="EMBL" id="AWG42848.1"/>
    </source>
</evidence>
<keyword evidence="2" id="KW-1185">Reference proteome</keyword>
<proteinExistence type="predicted"/>
<dbReference type="EMBL" id="CP025785">
    <property type="protein sequence ID" value="AWG42848.1"/>
    <property type="molecule type" value="Genomic_DNA"/>
</dbReference>